<evidence type="ECO:0000256" key="31">
    <source>
        <dbReference type="SAM" id="Phobius"/>
    </source>
</evidence>
<evidence type="ECO:0000256" key="19">
    <source>
        <dbReference type="ARBA" id="ARBA00023180"/>
    </source>
</evidence>
<dbReference type="Pfam" id="PF07686">
    <property type="entry name" value="V-set"/>
    <property type="match status" value="1"/>
</dbReference>
<dbReference type="FunFam" id="1.20.1250.10:FF:000002">
    <property type="entry name" value="Growth hormone"/>
    <property type="match status" value="1"/>
</dbReference>
<dbReference type="FunFam" id="2.60.40.10:FF:001554">
    <property type="entry name" value="B-cell antigen receptor complex-associated protein beta chain"/>
    <property type="match status" value="1"/>
</dbReference>
<keyword evidence="11" id="KW-0732">Signal</keyword>
<evidence type="ECO:0000256" key="2">
    <source>
        <dbReference type="ARBA" id="ARBA00004613"/>
    </source>
</evidence>
<keyword evidence="20" id="KW-0393">Immunoglobulin domain</keyword>
<keyword evidence="18" id="KW-0675">Receptor</keyword>
<evidence type="ECO:0000256" key="21">
    <source>
        <dbReference type="ARBA" id="ARBA00032367"/>
    </source>
</evidence>
<dbReference type="SUPFAM" id="SSF47266">
    <property type="entry name" value="4-helical cytokines"/>
    <property type="match status" value="1"/>
</dbReference>
<proteinExistence type="inferred from homology"/>
<dbReference type="PROSITE" id="PS00338">
    <property type="entry name" value="SOMATOTROPIN_2"/>
    <property type="match status" value="1"/>
</dbReference>
<evidence type="ECO:0000256" key="8">
    <source>
        <dbReference type="ARBA" id="ARBA00022692"/>
    </source>
</evidence>
<evidence type="ECO:0000313" key="33">
    <source>
        <dbReference type="EMBL" id="KAG5203025.1"/>
    </source>
</evidence>
<evidence type="ECO:0000256" key="5">
    <source>
        <dbReference type="ARBA" id="ARBA00022475"/>
    </source>
</evidence>
<dbReference type="GO" id="GO:0008083">
    <property type="term" value="F:growth factor activity"/>
    <property type="evidence" value="ECO:0007669"/>
    <property type="project" value="TreeGrafter"/>
</dbReference>
<evidence type="ECO:0000256" key="9">
    <source>
        <dbReference type="ARBA" id="ARBA00022702"/>
    </source>
</evidence>
<evidence type="ECO:0000256" key="17">
    <source>
        <dbReference type="ARBA" id="ARBA00023157"/>
    </source>
</evidence>
<dbReference type="GO" id="GO:0002250">
    <property type="term" value="P:adaptive immune response"/>
    <property type="evidence" value="ECO:0007669"/>
    <property type="project" value="UniProtKB-KW"/>
</dbReference>
<evidence type="ECO:0000256" key="27">
    <source>
        <dbReference type="ARBA" id="ARBA00078678"/>
    </source>
</evidence>
<evidence type="ECO:0000256" key="4">
    <source>
        <dbReference type="ARBA" id="ARBA00018367"/>
    </source>
</evidence>
<dbReference type="EMBL" id="JAEMGP010000011">
    <property type="protein sequence ID" value="KAG5203025.1"/>
    <property type="molecule type" value="Genomic_DNA"/>
</dbReference>
<dbReference type="SUPFAM" id="SSF48726">
    <property type="entry name" value="Immunoglobulin"/>
    <property type="match status" value="1"/>
</dbReference>
<evidence type="ECO:0000256" key="23">
    <source>
        <dbReference type="ARBA" id="ARBA00056166"/>
    </source>
</evidence>
<evidence type="ECO:0000256" key="22">
    <source>
        <dbReference type="ARBA" id="ARBA00049615"/>
    </source>
</evidence>
<keyword evidence="14 31" id="KW-1133">Transmembrane helix</keyword>
<dbReference type="Pfam" id="PF00103">
    <property type="entry name" value="Hormone_1"/>
    <property type="match status" value="1"/>
</dbReference>
<evidence type="ECO:0000256" key="6">
    <source>
        <dbReference type="ARBA" id="ARBA00022525"/>
    </source>
</evidence>
<evidence type="ECO:0000256" key="29">
    <source>
        <dbReference type="PIRSR" id="PIRSR601400-1"/>
    </source>
</evidence>
<evidence type="ECO:0000313" key="34">
    <source>
        <dbReference type="Proteomes" id="UP000664991"/>
    </source>
</evidence>
<dbReference type="InterPro" id="IPR001400">
    <property type="entry name" value="Somatotropin/Prolactin"/>
</dbReference>
<dbReference type="PANTHER" id="PTHR11417">
    <property type="entry name" value="SOMATOTROPIN,PROLACTIN"/>
    <property type="match status" value="1"/>
</dbReference>
<keyword evidence="10 29" id="KW-0479">Metal-binding</keyword>
<keyword evidence="5" id="KW-1003">Cell membrane</keyword>
<evidence type="ECO:0000256" key="16">
    <source>
        <dbReference type="ARBA" id="ARBA00023136"/>
    </source>
</evidence>
<dbReference type="GO" id="GO:0005615">
    <property type="term" value="C:extracellular space"/>
    <property type="evidence" value="ECO:0007669"/>
    <property type="project" value="InterPro"/>
</dbReference>
<dbReference type="SMART" id="SM00077">
    <property type="entry name" value="ITAM"/>
    <property type="match status" value="1"/>
</dbReference>
<dbReference type="InterPro" id="IPR003110">
    <property type="entry name" value="Phos_immunorcpt_sig_ITAM"/>
</dbReference>
<dbReference type="GO" id="GO:0045927">
    <property type="term" value="P:positive regulation of growth"/>
    <property type="evidence" value="ECO:0007669"/>
    <property type="project" value="TreeGrafter"/>
</dbReference>
<dbReference type="InterPro" id="IPR034975">
    <property type="entry name" value="Somatotropin"/>
</dbReference>
<evidence type="ECO:0000256" key="26">
    <source>
        <dbReference type="ARBA" id="ARBA00076791"/>
    </source>
</evidence>
<evidence type="ECO:0000256" key="10">
    <source>
        <dbReference type="ARBA" id="ARBA00022723"/>
    </source>
</evidence>
<dbReference type="GO" id="GO:0051050">
    <property type="term" value="P:positive regulation of transport"/>
    <property type="evidence" value="ECO:0007669"/>
    <property type="project" value="UniProtKB-ARBA"/>
</dbReference>
<dbReference type="GO" id="GO:0042802">
    <property type="term" value="F:identical protein binding"/>
    <property type="evidence" value="ECO:0007669"/>
    <property type="project" value="UniProtKB-ARBA"/>
</dbReference>
<dbReference type="InterPro" id="IPR018116">
    <property type="entry name" value="Somatotropin_CS"/>
</dbReference>
<dbReference type="PROSITE" id="PS50835">
    <property type="entry name" value="IG_LIKE"/>
    <property type="match status" value="1"/>
</dbReference>
<evidence type="ECO:0000256" key="28">
    <source>
        <dbReference type="ARBA" id="ARBA00079736"/>
    </source>
</evidence>
<evidence type="ECO:0000256" key="3">
    <source>
        <dbReference type="ARBA" id="ARBA00008474"/>
    </source>
</evidence>
<accession>A0A835ZWD0</accession>
<keyword evidence="13" id="KW-0391">Immunity</keyword>
<sequence length="423" mass="48066">MVLAAKTEDLLRDPKGQQLPLKLLGARNTCSRIWQHPRFVAKKRGSTVKIRCYLEDVGVVSWFRKPKPDSEPKILLPEEGRILQNHNNSEAILTIQGVQFQDNGIYFCKQECTKGTSRTEHGCGTELRVTGFSTLAQLKRRNTLKDGIIMIQTLLIILFIIVPIFLLLDKDDSKAGMEEDHTYEGLDIDQTATYEDIVTLRTGEVKWSVGPRTSLLLAFTLLCLPWTQVVGAFPAMSLSGLFANAVLRAQHLHQLAADTFKEFERTYIPEGQRYSIQNTQVAFCFSETIPAPTGKNEAQQKSQDLELLRISLLLIQSWLGPLQFLSRVFTNSLVFGTSDRVYEKLKDLEEGILALMRELEDVTPRAGQILKQTYDKFDTNMRSDDALLKNYGLLSCFRKDLHKTETYLRVMKCRRFGEASCAF</sequence>
<comment type="subunit">
    <text evidence="24">Heterodimer of alpha and beta chains; disulfide-linked. Part of the B-cell antigen receptor complex where the alpha/beta chain heterodimer is non-covalently associated with an antigen-specific membrane-bound surface immunoglobulin of two heavy chains and two light chains. Interacts with LYN.</text>
</comment>
<dbReference type="InterPro" id="IPR036179">
    <property type="entry name" value="Ig-like_dom_sf"/>
</dbReference>
<dbReference type="GO" id="GO:0048513">
    <property type="term" value="P:animal organ development"/>
    <property type="evidence" value="ECO:0007669"/>
    <property type="project" value="TreeGrafter"/>
</dbReference>
<comment type="subcellular location">
    <subcellularLocation>
        <location evidence="1">Cell membrane</location>
        <topology evidence="1">Single-pass type I membrane protein</topology>
    </subcellularLocation>
    <subcellularLocation>
        <location evidence="2 30">Secreted</location>
    </subcellularLocation>
</comment>
<dbReference type="GO" id="GO:0005131">
    <property type="term" value="F:growth hormone receptor binding"/>
    <property type="evidence" value="ECO:0007669"/>
    <property type="project" value="InterPro"/>
</dbReference>
<evidence type="ECO:0000256" key="24">
    <source>
        <dbReference type="ARBA" id="ARBA00063513"/>
    </source>
</evidence>
<comment type="function">
    <text evidence="23">Required in cooperation with CD79A for initiation of the signal transduction cascade activated by the B-cell antigen receptor complex (BCR) which leads to internalization of the complex, trafficking to late endosomes and antigen presentation. Enhances phosphorylation of CD79A, possibly by recruiting kinases which phosphorylate CD79A or by recruiting proteins which bind to CD79A and protect it from dephosphorylation.</text>
</comment>
<dbReference type="InterPro" id="IPR013783">
    <property type="entry name" value="Ig-like_fold"/>
</dbReference>
<dbReference type="GO" id="GO:0031667">
    <property type="term" value="P:response to nutrient levels"/>
    <property type="evidence" value="ECO:0007669"/>
    <property type="project" value="TreeGrafter"/>
</dbReference>
<dbReference type="AlphaFoldDB" id="A0A835ZWD0"/>
<keyword evidence="12 29" id="KW-0862">Zinc</keyword>
<dbReference type="GO" id="GO:0060396">
    <property type="term" value="P:growth hormone receptor signaling pathway"/>
    <property type="evidence" value="ECO:0007669"/>
    <property type="project" value="TreeGrafter"/>
</dbReference>
<evidence type="ECO:0000259" key="32">
    <source>
        <dbReference type="PROSITE" id="PS50835"/>
    </source>
</evidence>
<dbReference type="Gene3D" id="2.60.40.10">
    <property type="entry name" value="Immunoglobulins"/>
    <property type="match status" value="1"/>
</dbReference>
<organism evidence="33 34">
    <name type="scientific">Ovis aries</name>
    <name type="common">Sheep</name>
    <dbReference type="NCBI Taxonomy" id="9940"/>
    <lineage>
        <taxon>Eukaryota</taxon>
        <taxon>Metazoa</taxon>
        <taxon>Chordata</taxon>
        <taxon>Craniata</taxon>
        <taxon>Vertebrata</taxon>
        <taxon>Euteleostomi</taxon>
        <taxon>Mammalia</taxon>
        <taxon>Eutheria</taxon>
        <taxon>Laurasiatheria</taxon>
        <taxon>Artiodactyla</taxon>
        <taxon>Ruminantia</taxon>
        <taxon>Pecora</taxon>
        <taxon>Bovidae</taxon>
        <taxon>Caprinae</taxon>
        <taxon>Ovis</taxon>
    </lineage>
</organism>
<evidence type="ECO:0000256" key="20">
    <source>
        <dbReference type="ARBA" id="ARBA00023319"/>
    </source>
</evidence>
<dbReference type="GO" id="GO:0004888">
    <property type="term" value="F:transmembrane signaling receptor activity"/>
    <property type="evidence" value="ECO:0007669"/>
    <property type="project" value="InterPro"/>
</dbReference>
<keyword evidence="8 31" id="KW-0812">Transmembrane</keyword>
<feature type="transmembrane region" description="Helical" evidence="31">
    <location>
        <begin position="215"/>
        <end position="243"/>
    </location>
</feature>
<dbReference type="Proteomes" id="UP000664991">
    <property type="component" value="Unassembled WGS sequence"/>
</dbReference>
<dbReference type="PRINTS" id="PR00836">
    <property type="entry name" value="SOMATOTROPIN"/>
</dbReference>
<evidence type="ECO:0000256" key="12">
    <source>
        <dbReference type="ARBA" id="ARBA00022833"/>
    </source>
</evidence>
<reference evidence="33 34" key="1">
    <citation type="submission" date="2020-12" db="EMBL/GenBank/DDBJ databases">
        <title>De novo assembly of Tibetan sheep genome.</title>
        <authorList>
            <person name="Li X."/>
        </authorList>
    </citation>
    <scope>NUCLEOTIDE SEQUENCE [LARGE SCALE GENOMIC DNA]</scope>
    <source>
        <tissue evidence="33">Heart</tissue>
    </source>
</reference>
<keyword evidence="17" id="KW-1015">Disulfide bond</keyword>
<keyword evidence="15" id="KW-1064">Adaptive immunity</keyword>
<feature type="domain" description="Ig-like" evidence="32">
    <location>
        <begin position="14"/>
        <end position="108"/>
    </location>
</feature>
<dbReference type="GO" id="GO:0046427">
    <property type="term" value="P:positive regulation of receptor signaling pathway via JAK-STAT"/>
    <property type="evidence" value="ECO:0007669"/>
    <property type="project" value="TreeGrafter"/>
</dbReference>
<comment type="function">
    <text evidence="22">Plays an important role in growth control. Its major role in stimulating body growth is to stimulate the liver and other tissues to secrete IGF1. It stimulates both the differentiation and proliferation of myoblasts. It also stimulates amino acid uptake and protein synthesis in muscle and other tissues.</text>
</comment>
<dbReference type="GO" id="GO:0019815">
    <property type="term" value="C:B cell receptor complex"/>
    <property type="evidence" value="ECO:0007669"/>
    <property type="project" value="UniProtKB-ARBA"/>
</dbReference>
<evidence type="ECO:0000256" key="1">
    <source>
        <dbReference type="ARBA" id="ARBA00004251"/>
    </source>
</evidence>
<keyword evidence="19" id="KW-0325">Glycoprotein</keyword>
<dbReference type="InterPro" id="IPR003599">
    <property type="entry name" value="Ig_sub"/>
</dbReference>
<evidence type="ECO:0000256" key="18">
    <source>
        <dbReference type="ARBA" id="ARBA00023170"/>
    </source>
</evidence>
<dbReference type="InterPro" id="IPR013106">
    <property type="entry name" value="Ig_V-set"/>
</dbReference>
<dbReference type="CDD" id="cd10285">
    <property type="entry name" value="somatotropin_like"/>
    <property type="match status" value="1"/>
</dbReference>
<dbReference type="PANTHER" id="PTHR11417:SF2">
    <property type="entry name" value="SOMATOTROPIN"/>
    <property type="match status" value="1"/>
</dbReference>
<keyword evidence="7" id="KW-0597">Phosphoprotein</keyword>
<dbReference type="GO" id="GO:0009893">
    <property type="term" value="P:positive regulation of metabolic process"/>
    <property type="evidence" value="ECO:0007669"/>
    <property type="project" value="UniProtKB-ARBA"/>
</dbReference>
<evidence type="ECO:0000256" key="7">
    <source>
        <dbReference type="ARBA" id="ARBA00022553"/>
    </source>
</evidence>
<dbReference type="InterPro" id="IPR007110">
    <property type="entry name" value="Ig-like_dom"/>
</dbReference>
<protein>
    <recommendedName>
        <fullName evidence="25">B-cell antigen receptor complex-associated protein beta chain</fullName>
    </recommendedName>
    <alternativeName>
        <fullName evidence="28">B-cell-specific glycoprotein B29</fullName>
    </alternativeName>
    <alternativeName>
        <fullName evidence="21">Growth hormone</fullName>
    </alternativeName>
    <alternativeName>
        <fullName evidence="27">Ig-beta</fullName>
    </alternativeName>
    <alternativeName>
        <fullName evidence="26">Immunoglobulin-associated B29 protein</fullName>
    </alternativeName>
    <alternativeName>
        <fullName evidence="4">Somatotropin</fullName>
    </alternativeName>
</protein>
<feature type="binding site" evidence="29">
    <location>
        <position position="405"/>
    </location>
    <ligand>
        <name>Zn(2+)</name>
        <dbReference type="ChEBI" id="CHEBI:29105"/>
    </ligand>
</feature>
<dbReference type="GO" id="GO:0005179">
    <property type="term" value="F:hormone activity"/>
    <property type="evidence" value="ECO:0007669"/>
    <property type="project" value="UniProtKB-KW"/>
</dbReference>
<dbReference type="InterPro" id="IPR009079">
    <property type="entry name" value="4_helix_cytokine-like_core"/>
</dbReference>
<keyword evidence="6" id="KW-0964">Secreted</keyword>
<evidence type="ECO:0000256" key="15">
    <source>
        <dbReference type="ARBA" id="ARBA00023130"/>
    </source>
</evidence>
<name>A0A835ZWD0_SHEEP</name>
<evidence type="ECO:0000256" key="13">
    <source>
        <dbReference type="ARBA" id="ARBA00022859"/>
    </source>
</evidence>
<evidence type="ECO:0000256" key="30">
    <source>
        <dbReference type="RuleBase" id="RU003618"/>
    </source>
</evidence>
<feature type="transmembrane region" description="Helical" evidence="31">
    <location>
        <begin position="147"/>
        <end position="168"/>
    </location>
</feature>
<keyword evidence="16 31" id="KW-0472">Membrane</keyword>
<evidence type="ECO:0000256" key="25">
    <source>
        <dbReference type="ARBA" id="ARBA00068183"/>
    </source>
</evidence>
<comment type="caution">
    <text evidence="33">The sequence shown here is derived from an EMBL/GenBank/DDBJ whole genome shotgun (WGS) entry which is preliminary data.</text>
</comment>
<dbReference type="SMART" id="SM00409">
    <property type="entry name" value="IG"/>
    <property type="match status" value="1"/>
</dbReference>
<evidence type="ECO:0000256" key="11">
    <source>
        <dbReference type="ARBA" id="ARBA00022729"/>
    </source>
</evidence>
<dbReference type="GO" id="GO:0046872">
    <property type="term" value="F:metal ion binding"/>
    <property type="evidence" value="ECO:0007669"/>
    <property type="project" value="UniProtKB-KW"/>
</dbReference>
<dbReference type="Gene3D" id="1.20.1250.10">
    <property type="match status" value="1"/>
</dbReference>
<dbReference type="PROSITE" id="PS51055">
    <property type="entry name" value="ITAM_1"/>
    <property type="match status" value="1"/>
</dbReference>
<comment type="similarity">
    <text evidence="3 30">Belongs to the somatotropin/prolactin family.</text>
</comment>
<keyword evidence="9 30" id="KW-0372">Hormone</keyword>
<evidence type="ECO:0000256" key="14">
    <source>
        <dbReference type="ARBA" id="ARBA00022989"/>
    </source>
</evidence>
<gene>
    <name evidence="33" type="ORF">JEQ12_002608</name>
</gene>